<dbReference type="Gene3D" id="3.40.930.10">
    <property type="entry name" value="Mannitol-specific EII, Chain A"/>
    <property type="match status" value="1"/>
</dbReference>
<comment type="subcellular location">
    <subcellularLocation>
        <location evidence="1">Cytoplasm</location>
    </subcellularLocation>
</comment>
<organism evidence="12 13">
    <name type="scientific">Clostridium rhizosphaerae</name>
    <dbReference type="NCBI Taxonomy" id="2803861"/>
    <lineage>
        <taxon>Bacteria</taxon>
        <taxon>Bacillati</taxon>
        <taxon>Bacillota</taxon>
        <taxon>Clostridia</taxon>
        <taxon>Eubacteriales</taxon>
        <taxon>Clostridiaceae</taxon>
        <taxon>Clostridium</taxon>
    </lineage>
</organism>
<dbReference type="InterPro" id="IPR002178">
    <property type="entry name" value="PTS_EIIA_type-2_dom"/>
</dbReference>
<evidence type="ECO:0000256" key="8">
    <source>
        <dbReference type="ARBA" id="ARBA00037387"/>
    </source>
</evidence>
<dbReference type="PANTHER" id="PTHR36203:SF1">
    <property type="entry name" value="ASCORBATE-SPECIFIC PTS SYSTEM EIIA COMPONENT"/>
    <property type="match status" value="1"/>
</dbReference>
<dbReference type="RefSeq" id="WP_202748894.1">
    <property type="nucleotide sequence ID" value="NZ_JAESWC010000004.1"/>
</dbReference>
<name>A0ABS1TAA6_9CLOT</name>
<evidence type="ECO:0000256" key="2">
    <source>
        <dbReference type="ARBA" id="ARBA00022448"/>
    </source>
</evidence>
<comment type="caution">
    <text evidence="12">The sequence shown here is derived from an EMBL/GenBank/DDBJ whole genome shotgun (WGS) entry which is preliminary data.</text>
</comment>
<evidence type="ECO:0000313" key="12">
    <source>
        <dbReference type="EMBL" id="MBL4936206.1"/>
    </source>
</evidence>
<accession>A0ABS1TAA6</accession>
<comment type="function">
    <text evidence="8">The phosphoenolpyruvate-dependent sugar phosphotransferase system (sugar PTS), a major carbohydrate active transport system, catalyzes the phosphorylation of incoming sugar substrates concomitantly with their translocation across the cell membrane. The enzyme II UlaABC PTS system is involved in ascorbate transport.</text>
</comment>
<keyword evidence="7" id="KW-0418">Kinase</keyword>
<evidence type="ECO:0000256" key="10">
    <source>
        <dbReference type="ARBA" id="ARBA00042072"/>
    </source>
</evidence>
<keyword evidence="5" id="KW-0808">Transferase</keyword>
<dbReference type="Pfam" id="PF00359">
    <property type="entry name" value="PTS_EIIA_2"/>
    <property type="match status" value="1"/>
</dbReference>
<evidence type="ECO:0000256" key="4">
    <source>
        <dbReference type="ARBA" id="ARBA00022553"/>
    </source>
</evidence>
<gene>
    <name evidence="12" type="ORF">JK636_10590</name>
</gene>
<dbReference type="InterPro" id="IPR051351">
    <property type="entry name" value="Ascorbate-PTS_EIIA_comp"/>
</dbReference>
<proteinExistence type="predicted"/>
<evidence type="ECO:0000256" key="3">
    <source>
        <dbReference type="ARBA" id="ARBA00022490"/>
    </source>
</evidence>
<evidence type="ECO:0000313" key="13">
    <source>
        <dbReference type="Proteomes" id="UP000632377"/>
    </source>
</evidence>
<dbReference type="PANTHER" id="PTHR36203">
    <property type="entry name" value="ASCORBATE-SPECIFIC PTS SYSTEM EIIA COMPONENT"/>
    <property type="match status" value="1"/>
</dbReference>
<evidence type="ECO:0000259" key="11">
    <source>
        <dbReference type="PROSITE" id="PS51094"/>
    </source>
</evidence>
<keyword evidence="3" id="KW-0963">Cytoplasm</keyword>
<evidence type="ECO:0000256" key="9">
    <source>
        <dbReference type="ARBA" id="ARBA00041175"/>
    </source>
</evidence>
<keyword evidence="13" id="KW-1185">Reference proteome</keyword>
<reference evidence="12 13" key="1">
    <citation type="submission" date="2021-01" db="EMBL/GenBank/DDBJ databases">
        <title>Genome public.</title>
        <authorList>
            <person name="Liu C."/>
            <person name="Sun Q."/>
        </authorList>
    </citation>
    <scope>NUCLEOTIDE SEQUENCE [LARGE SCALE GENOMIC DNA]</scope>
    <source>
        <strain evidence="12 13">YIM B02515</strain>
    </source>
</reference>
<evidence type="ECO:0000256" key="1">
    <source>
        <dbReference type="ARBA" id="ARBA00004496"/>
    </source>
</evidence>
<keyword evidence="12" id="KW-0762">Sugar transport</keyword>
<evidence type="ECO:0000256" key="6">
    <source>
        <dbReference type="ARBA" id="ARBA00022683"/>
    </source>
</evidence>
<sequence>MKELIKTQVEVNDWEQAITEAGKLLLNCGSITEKYIENMINSVKQLGPYIVIAPYIAIAHARPDESVFKEDISLIILKNPVEFGNKDNDPVKLVFAFAAKENGGHLAQLAEIANVLGNEELMNNIIASSSEEAVYNIINGREVN</sequence>
<dbReference type="CDD" id="cd00211">
    <property type="entry name" value="PTS_IIA_fru"/>
    <property type="match status" value="1"/>
</dbReference>
<dbReference type="Proteomes" id="UP000632377">
    <property type="component" value="Unassembled WGS sequence"/>
</dbReference>
<feature type="domain" description="PTS EIIA type-2" evidence="11">
    <location>
        <begin position="1"/>
        <end position="141"/>
    </location>
</feature>
<evidence type="ECO:0000256" key="5">
    <source>
        <dbReference type="ARBA" id="ARBA00022679"/>
    </source>
</evidence>
<dbReference type="InterPro" id="IPR016152">
    <property type="entry name" value="PTrfase/Anion_transptr"/>
</dbReference>
<protein>
    <recommendedName>
        <fullName evidence="9">Ascorbate-specific PTS system EIIA component</fullName>
    </recommendedName>
    <alternativeName>
        <fullName evidence="10">Ascorbate-specific phosphotransferase enzyme IIA component</fullName>
    </alternativeName>
</protein>
<keyword evidence="4" id="KW-0597">Phosphoprotein</keyword>
<dbReference type="PROSITE" id="PS51094">
    <property type="entry name" value="PTS_EIIA_TYPE_2"/>
    <property type="match status" value="1"/>
</dbReference>
<dbReference type="SUPFAM" id="SSF55804">
    <property type="entry name" value="Phoshotransferase/anion transport protein"/>
    <property type="match status" value="1"/>
</dbReference>
<dbReference type="EMBL" id="JAESWC010000004">
    <property type="protein sequence ID" value="MBL4936206.1"/>
    <property type="molecule type" value="Genomic_DNA"/>
</dbReference>
<evidence type="ECO:0000256" key="7">
    <source>
        <dbReference type="ARBA" id="ARBA00022777"/>
    </source>
</evidence>
<keyword evidence="2" id="KW-0813">Transport</keyword>
<keyword evidence="6" id="KW-0598">Phosphotransferase system</keyword>